<dbReference type="RefSeq" id="WP_338238144.1">
    <property type="nucleotide sequence ID" value="NZ_BQKE01000002.1"/>
</dbReference>
<sequence length="198" mass="22949">MALNKGHRNIIERLLKVGASKSEIARALGVHRSTVTRALQRNSNPGGGYDAQVAQRLAKVRKILAVPGTKNPIALRHLRGKTLDQQLYHRPTPYHHWFTHYRLIEWPSYFLKSYLRVRSEFPDAHFGLCNRKVTRGHYFKPLTLLTYYRPLFEWYWAFLDKVEANMQFDRLMADILAGKMLTPVHPLETEWPSLAAAG</sequence>
<dbReference type="Gene3D" id="1.10.10.60">
    <property type="entry name" value="Homeodomain-like"/>
    <property type="match status" value="1"/>
</dbReference>
<dbReference type="Pfam" id="PF13936">
    <property type="entry name" value="HTH_38"/>
    <property type="match status" value="1"/>
</dbReference>
<organism evidence="2 3">
    <name type="scientific">Persicobacter diffluens</name>
    <dbReference type="NCBI Taxonomy" id="981"/>
    <lineage>
        <taxon>Bacteria</taxon>
        <taxon>Pseudomonadati</taxon>
        <taxon>Bacteroidota</taxon>
        <taxon>Cytophagia</taxon>
        <taxon>Cytophagales</taxon>
        <taxon>Persicobacteraceae</taxon>
        <taxon>Persicobacter</taxon>
    </lineage>
</organism>
<reference evidence="2 3" key="1">
    <citation type="submission" date="2021-12" db="EMBL/GenBank/DDBJ databases">
        <title>Genome sequencing of bacteria with rrn-lacking chromosome and rrn-plasmid.</title>
        <authorList>
            <person name="Anda M."/>
            <person name="Iwasaki W."/>
        </authorList>
    </citation>
    <scope>NUCLEOTIDE SEQUENCE [LARGE SCALE GENOMIC DNA]</scope>
    <source>
        <strain evidence="2 3">NBRC 15940</strain>
    </source>
</reference>
<evidence type="ECO:0000259" key="1">
    <source>
        <dbReference type="Pfam" id="PF13936"/>
    </source>
</evidence>
<feature type="domain" description="Transposase IS30-like HTH" evidence="1">
    <location>
        <begin position="8"/>
        <end position="42"/>
    </location>
</feature>
<keyword evidence="3" id="KW-1185">Reference proteome</keyword>
<proteinExistence type="predicted"/>
<name>A0AAN4W0K7_9BACT</name>
<accession>A0AAN4W0K7</accession>
<dbReference type="Proteomes" id="UP001310022">
    <property type="component" value="Unassembled WGS sequence"/>
</dbReference>
<evidence type="ECO:0000313" key="3">
    <source>
        <dbReference type="Proteomes" id="UP001310022"/>
    </source>
</evidence>
<comment type="caution">
    <text evidence="2">The sequence shown here is derived from an EMBL/GenBank/DDBJ whole genome shotgun (WGS) entry which is preliminary data.</text>
</comment>
<dbReference type="EMBL" id="BQKE01000002">
    <property type="protein sequence ID" value="GJM62917.1"/>
    <property type="molecule type" value="Genomic_DNA"/>
</dbReference>
<dbReference type="InterPro" id="IPR025246">
    <property type="entry name" value="IS30-like_HTH"/>
</dbReference>
<gene>
    <name evidence="2" type="ORF">PEDI_34690</name>
</gene>
<protein>
    <recommendedName>
        <fullName evidence="1">Transposase IS30-like HTH domain-containing protein</fullName>
    </recommendedName>
</protein>
<evidence type="ECO:0000313" key="2">
    <source>
        <dbReference type="EMBL" id="GJM62917.1"/>
    </source>
</evidence>
<dbReference type="AlphaFoldDB" id="A0AAN4W0K7"/>